<dbReference type="Proteomes" id="UP000887576">
    <property type="component" value="Unplaced"/>
</dbReference>
<name>A0AC34QAY1_9BILA</name>
<sequence>MVFRVHKLMAALIILKTMSVFFHGMNYYYAAEYGHQQELWAIIYYITHLLKGALLFGTIILIGSGYTLFKNFLTDRDRNLFMIVLPLQIIDNIVMAIIDESE</sequence>
<dbReference type="WBParaSite" id="JU765_v2.g14724.t1">
    <property type="protein sequence ID" value="JU765_v2.g14724.t1"/>
    <property type="gene ID" value="JU765_v2.g14724"/>
</dbReference>
<accession>A0AC34QAY1</accession>
<evidence type="ECO:0000313" key="1">
    <source>
        <dbReference type="Proteomes" id="UP000887576"/>
    </source>
</evidence>
<reference evidence="2" key="1">
    <citation type="submission" date="2022-11" db="UniProtKB">
        <authorList>
            <consortium name="WormBaseParasite"/>
        </authorList>
    </citation>
    <scope>IDENTIFICATION</scope>
</reference>
<protein>
    <submittedName>
        <fullName evidence="2">Uncharacterized protein</fullName>
    </submittedName>
</protein>
<proteinExistence type="predicted"/>
<organism evidence="1 2">
    <name type="scientific">Panagrolaimus sp. JU765</name>
    <dbReference type="NCBI Taxonomy" id="591449"/>
    <lineage>
        <taxon>Eukaryota</taxon>
        <taxon>Metazoa</taxon>
        <taxon>Ecdysozoa</taxon>
        <taxon>Nematoda</taxon>
        <taxon>Chromadorea</taxon>
        <taxon>Rhabditida</taxon>
        <taxon>Tylenchina</taxon>
        <taxon>Panagrolaimomorpha</taxon>
        <taxon>Panagrolaimoidea</taxon>
        <taxon>Panagrolaimidae</taxon>
        <taxon>Panagrolaimus</taxon>
    </lineage>
</organism>
<evidence type="ECO:0000313" key="2">
    <source>
        <dbReference type="WBParaSite" id="JU765_v2.g14724.t1"/>
    </source>
</evidence>